<proteinExistence type="inferred from homology"/>
<feature type="compositionally biased region" description="Low complexity" evidence="2">
    <location>
        <begin position="153"/>
        <end position="170"/>
    </location>
</feature>
<dbReference type="Pfam" id="PF00149">
    <property type="entry name" value="Metallophos"/>
    <property type="match status" value="1"/>
</dbReference>
<feature type="compositionally biased region" description="Low complexity" evidence="2">
    <location>
        <begin position="118"/>
        <end position="133"/>
    </location>
</feature>
<dbReference type="PROSITE" id="PS00125">
    <property type="entry name" value="SER_THR_PHOSPHATASE"/>
    <property type="match status" value="1"/>
</dbReference>
<feature type="compositionally biased region" description="Basic and acidic residues" evidence="2">
    <location>
        <begin position="330"/>
        <end position="359"/>
    </location>
</feature>
<dbReference type="InterPro" id="IPR006186">
    <property type="entry name" value="Ser/Thr-sp_prot-phosphatase"/>
</dbReference>
<feature type="compositionally biased region" description="Basic and acidic residues" evidence="2">
    <location>
        <begin position="75"/>
        <end position="115"/>
    </location>
</feature>
<keyword evidence="5" id="KW-1185">Reference proteome</keyword>
<protein>
    <recommendedName>
        <fullName evidence="1">Serine/threonine-protein phosphatase</fullName>
        <ecNumber evidence="1">3.1.3.16</ecNumber>
    </recommendedName>
</protein>
<feature type="domain" description="Serine/threonine specific protein phosphatases" evidence="3">
    <location>
        <begin position="589"/>
        <end position="594"/>
    </location>
</feature>
<feature type="compositionally biased region" description="Low complexity" evidence="2">
    <location>
        <begin position="182"/>
        <end position="191"/>
    </location>
</feature>
<dbReference type="GO" id="GO:0097720">
    <property type="term" value="P:calcineurin-mediated signaling"/>
    <property type="evidence" value="ECO:0007669"/>
    <property type="project" value="InterPro"/>
</dbReference>
<dbReference type="InterPro" id="IPR004843">
    <property type="entry name" value="Calcineurin-like_PHP"/>
</dbReference>
<dbReference type="PANTHER" id="PTHR45673">
    <property type="entry name" value="SERINE/THREONINE-PROTEIN PHOSPHATASE 2B CATALYTIC SUBUNIT 1-RELATED"/>
    <property type="match status" value="1"/>
</dbReference>
<evidence type="ECO:0000313" key="4">
    <source>
        <dbReference type="EMBL" id="ELR20094.1"/>
    </source>
</evidence>
<dbReference type="EC" id="3.1.3.16" evidence="1"/>
<feature type="compositionally biased region" description="Basic and acidic residues" evidence="2">
    <location>
        <begin position="230"/>
        <end position="240"/>
    </location>
</feature>
<dbReference type="KEGG" id="acan:ACA1_114840"/>
<organism evidence="4 5">
    <name type="scientific">Acanthamoeba castellanii (strain ATCC 30010 / Neff)</name>
    <dbReference type="NCBI Taxonomy" id="1257118"/>
    <lineage>
        <taxon>Eukaryota</taxon>
        <taxon>Amoebozoa</taxon>
        <taxon>Discosea</taxon>
        <taxon>Longamoebia</taxon>
        <taxon>Centramoebida</taxon>
        <taxon>Acanthamoebidae</taxon>
        <taxon>Acanthamoeba</taxon>
    </lineage>
</organism>
<dbReference type="Proteomes" id="UP000011083">
    <property type="component" value="Unassembled WGS sequence"/>
</dbReference>
<feature type="region of interest" description="Disordered" evidence="2">
    <location>
        <begin position="1"/>
        <end position="240"/>
    </location>
</feature>
<dbReference type="GO" id="GO:0033192">
    <property type="term" value="F:calmodulin-dependent protein phosphatase activity"/>
    <property type="evidence" value="ECO:0007669"/>
    <property type="project" value="InterPro"/>
</dbReference>
<evidence type="ECO:0000256" key="1">
    <source>
        <dbReference type="RuleBase" id="RU004273"/>
    </source>
</evidence>
<dbReference type="InterPro" id="IPR029052">
    <property type="entry name" value="Metallo-depent_PP-like"/>
</dbReference>
<feature type="compositionally biased region" description="Low complexity" evidence="2">
    <location>
        <begin position="372"/>
        <end position="384"/>
    </location>
</feature>
<sequence>METRSEQRRRELSERRQRATKLISRKWEEGATSPRGESVQDQSGSLSPPTSPPSGGGGRTSALAASAPAPDVSDDERQREERLARREERRRQREEEEREHLNRLEERRRRREELKAQIGTSPSGSRRSISVSDPVPPTSSPFSSLPTADSLCTSPPKTSPRSSTSHASSADGADPAPLVSPRRSQSVRQSSDGGGQRTSPRNSPRRTAAGSMIALGSGSDRATTSPCESPRSEGETKEERAKLRGALLELEELQKANEKDLMKRESFLDLQSLVTHMSGGGPASSPVASLLNSTAGSSTPLASIASLATLQSNAAATTTNGSSSNNAQQPRKEVLSPRESARAAKQAKKDISKHSKELEAAAAAGGGKKKGSTLLGKLKLPSPTMNRKKTRPETTVDPIPAFASPTTPQKAKEDKKKAQLRNYTIAGGRGVQHELPLGVSWKDLKAILASSNAPTTERMVKSLPLPRDTRLTREELFGSRSVPNLQVLRKHLFEEGRLEIDLAKEILAKGKALFAACPNVLQITGPLAICGDVHGQYYDMLTLMDTAGQPKDTPYLFLGDYVDRGCFSTEVCFYLTACKINYPQTFHLLRGNHECRQLAEFFNFKAECKSKYEESIYTEFMEMFDALPLAAVVDTQQGKYLAVHGGLSPFIKNVDEIKKLDRFSEPYDLNAREHQTVTYLSNRNRGCGYLYGYKAVTEFLQYGYAEHWFKQDSLRPADDETENPTQRVPPVITVFSAPNYCDLYQNKGAFMWLQADGKYEFKQISWTTHPAYLPQFMNGITFSFPFIAEQLSKFCLTILKSVEEDEQMAADFASEEEHAERIRKKVETVRKLMIIMKKLREENVSQLPAQEAVEDLKQRRMDRNLSVFERALRIDKKNEARPKVDRLYRTL</sequence>
<evidence type="ECO:0000256" key="2">
    <source>
        <dbReference type="SAM" id="MobiDB-lite"/>
    </source>
</evidence>
<dbReference type="GeneID" id="14920938"/>
<accession>L8H3P4</accession>
<feature type="region of interest" description="Disordered" evidence="2">
    <location>
        <begin position="315"/>
        <end position="415"/>
    </location>
</feature>
<dbReference type="SUPFAM" id="SSF56300">
    <property type="entry name" value="Metallo-dependent phosphatases"/>
    <property type="match status" value="1"/>
</dbReference>
<evidence type="ECO:0000313" key="5">
    <source>
        <dbReference type="Proteomes" id="UP000011083"/>
    </source>
</evidence>
<evidence type="ECO:0000259" key="3">
    <source>
        <dbReference type="PROSITE" id="PS00125"/>
    </source>
</evidence>
<keyword evidence="1" id="KW-0378">Hydrolase</keyword>
<name>L8H3P4_ACACF</name>
<dbReference type="AlphaFoldDB" id="L8H3P4"/>
<comment type="similarity">
    <text evidence="1">Belongs to the PPP phosphatase family.</text>
</comment>
<feature type="compositionally biased region" description="Basic and acidic residues" evidence="2">
    <location>
        <begin position="1"/>
        <end position="17"/>
    </location>
</feature>
<feature type="compositionally biased region" description="Polar residues" evidence="2">
    <location>
        <begin position="315"/>
        <end position="329"/>
    </location>
</feature>
<dbReference type="STRING" id="1257118.L8H3P4"/>
<comment type="catalytic activity">
    <reaction evidence="1">
        <text>O-phospho-L-threonyl-[protein] + H2O = L-threonyl-[protein] + phosphate</text>
        <dbReference type="Rhea" id="RHEA:47004"/>
        <dbReference type="Rhea" id="RHEA-COMP:11060"/>
        <dbReference type="Rhea" id="RHEA-COMP:11605"/>
        <dbReference type="ChEBI" id="CHEBI:15377"/>
        <dbReference type="ChEBI" id="CHEBI:30013"/>
        <dbReference type="ChEBI" id="CHEBI:43474"/>
        <dbReference type="ChEBI" id="CHEBI:61977"/>
        <dbReference type="EC" id="3.1.3.16"/>
    </reaction>
</comment>
<reference evidence="4 5" key="1">
    <citation type="journal article" date="2013" name="Genome Biol.">
        <title>Genome of Acanthamoeba castellanii highlights extensive lateral gene transfer and early evolution of tyrosine kinase signaling.</title>
        <authorList>
            <person name="Clarke M."/>
            <person name="Lohan A.J."/>
            <person name="Liu B."/>
            <person name="Lagkouvardos I."/>
            <person name="Roy S."/>
            <person name="Zafar N."/>
            <person name="Bertelli C."/>
            <person name="Schilde C."/>
            <person name="Kianianmomeni A."/>
            <person name="Burglin T.R."/>
            <person name="Frech C."/>
            <person name="Turcotte B."/>
            <person name="Kopec K.O."/>
            <person name="Synnott J.M."/>
            <person name="Choo C."/>
            <person name="Paponov I."/>
            <person name="Finkler A."/>
            <person name="Soon Heng Tan C."/>
            <person name="Hutchins A.P."/>
            <person name="Weinmeier T."/>
            <person name="Rattei T."/>
            <person name="Chu J.S."/>
            <person name="Gimenez G."/>
            <person name="Irimia M."/>
            <person name="Rigden D.J."/>
            <person name="Fitzpatrick D.A."/>
            <person name="Lorenzo-Morales J."/>
            <person name="Bateman A."/>
            <person name="Chiu C.H."/>
            <person name="Tang P."/>
            <person name="Hegemann P."/>
            <person name="Fromm H."/>
            <person name="Raoult D."/>
            <person name="Greub G."/>
            <person name="Miranda-Saavedra D."/>
            <person name="Chen N."/>
            <person name="Nash P."/>
            <person name="Ginger M.L."/>
            <person name="Horn M."/>
            <person name="Schaap P."/>
            <person name="Caler L."/>
            <person name="Loftus B."/>
        </authorList>
    </citation>
    <scope>NUCLEOTIDE SEQUENCE [LARGE SCALE GENOMIC DNA]</scope>
    <source>
        <strain evidence="4 5">Neff</strain>
    </source>
</reference>
<dbReference type="EMBL" id="KB007926">
    <property type="protein sequence ID" value="ELR20094.1"/>
    <property type="molecule type" value="Genomic_DNA"/>
</dbReference>
<dbReference type="RefSeq" id="XP_004342204.1">
    <property type="nucleotide sequence ID" value="XM_004342155.1"/>
</dbReference>
<gene>
    <name evidence="4" type="ORF">ACA1_114840</name>
</gene>
<dbReference type="InterPro" id="IPR043360">
    <property type="entry name" value="PP2B"/>
</dbReference>
<dbReference type="SMART" id="SM00156">
    <property type="entry name" value="PP2Ac"/>
    <property type="match status" value="1"/>
</dbReference>
<dbReference type="Gene3D" id="3.60.21.10">
    <property type="match status" value="1"/>
</dbReference>
<dbReference type="VEuPathDB" id="AmoebaDB:ACA1_114840"/>
<feature type="compositionally biased region" description="Low complexity" evidence="2">
    <location>
        <begin position="61"/>
        <end position="71"/>
    </location>
</feature>
<dbReference type="PRINTS" id="PR00114">
    <property type="entry name" value="STPHPHTASE"/>
</dbReference>